<gene>
    <name evidence="2" type="ORF">FMOSSE_LOCUS6562</name>
</gene>
<feature type="compositionally biased region" description="Low complexity" evidence="1">
    <location>
        <begin position="1"/>
        <end position="10"/>
    </location>
</feature>
<organism evidence="2 3">
    <name type="scientific">Funneliformis mosseae</name>
    <name type="common">Endomycorrhizal fungus</name>
    <name type="synonym">Glomus mosseae</name>
    <dbReference type="NCBI Taxonomy" id="27381"/>
    <lineage>
        <taxon>Eukaryota</taxon>
        <taxon>Fungi</taxon>
        <taxon>Fungi incertae sedis</taxon>
        <taxon>Mucoromycota</taxon>
        <taxon>Glomeromycotina</taxon>
        <taxon>Glomeromycetes</taxon>
        <taxon>Glomerales</taxon>
        <taxon>Glomeraceae</taxon>
        <taxon>Funneliformis</taxon>
    </lineage>
</organism>
<feature type="compositionally biased region" description="Polar residues" evidence="1">
    <location>
        <begin position="23"/>
        <end position="33"/>
    </location>
</feature>
<protein>
    <submittedName>
        <fullName evidence="2">238_t:CDS:1</fullName>
    </submittedName>
</protein>
<sequence>MLAESDNSFSDFEDDVKSELPPFTNTSSLNPPSIENKTLIFRLFNIAEIIDSFFSDVLPKFYKEFDVQLDLFNLLNNSLIIFEFSSVSTAG</sequence>
<comment type="caution">
    <text evidence="2">The sequence shown here is derived from an EMBL/GenBank/DDBJ whole genome shotgun (WGS) entry which is preliminary data.</text>
</comment>
<dbReference type="EMBL" id="CAJVPP010001396">
    <property type="protein sequence ID" value="CAG8552938.1"/>
    <property type="molecule type" value="Genomic_DNA"/>
</dbReference>
<reference evidence="2" key="1">
    <citation type="submission" date="2021-06" db="EMBL/GenBank/DDBJ databases">
        <authorList>
            <person name="Kallberg Y."/>
            <person name="Tangrot J."/>
            <person name="Rosling A."/>
        </authorList>
    </citation>
    <scope>NUCLEOTIDE SEQUENCE</scope>
    <source>
        <strain evidence="2">87-6 pot B 2015</strain>
    </source>
</reference>
<evidence type="ECO:0000313" key="3">
    <source>
        <dbReference type="Proteomes" id="UP000789375"/>
    </source>
</evidence>
<dbReference type="Proteomes" id="UP000789375">
    <property type="component" value="Unassembled WGS sequence"/>
</dbReference>
<name>A0A9N9FRR2_FUNMO</name>
<keyword evidence="3" id="KW-1185">Reference proteome</keyword>
<feature type="region of interest" description="Disordered" evidence="1">
    <location>
        <begin position="1"/>
        <end position="33"/>
    </location>
</feature>
<evidence type="ECO:0000256" key="1">
    <source>
        <dbReference type="SAM" id="MobiDB-lite"/>
    </source>
</evidence>
<dbReference type="AlphaFoldDB" id="A0A9N9FRR2"/>
<accession>A0A9N9FRR2</accession>
<evidence type="ECO:0000313" key="2">
    <source>
        <dbReference type="EMBL" id="CAG8552938.1"/>
    </source>
</evidence>
<proteinExistence type="predicted"/>